<evidence type="ECO:0000256" key="6">
    <source>
        <dbReference type="ARBA" id="ARBA00022989"/>
    </source>
</evidence>
<feature type="transmembrane region" description="Helical" evidence="8">
    <location>
        <begin position="79"/>
        <end position="98"/>
    </location>
</feature>
<evidence type="ECO:0000256" key="4">
    <source>
        <dbReference type="ARBA" id="ARBA00022475"/>
    </source>
</evidence>
<evidence type="ECO:0000256" key="5">
    <source>
        <dbReference type="ARBA" id="ARBA00022692"/>
    </source>
</evidence>
<evidence type="ECO:0000256" key="7">
    <source>
        <dbReference type="ARBA" id="ARBA00023136"/>
    </source>
</evidence>
<keyword evidence="4 8" id="KW-1003">Cell membrane</keyword>
<dbReference type="PANTHER" id="PTHR30269">
    <property type="entry name" value="TRANSMEMBRANE PROTEIN YFCA"/>
    <property type="match status" value="1"/>
</dbReference>
<organism evidence="9 10">
    <name type="scientific">Pseudoroseomonas ludipueritiae</name>
    <dbReference type="NCBI Taxonomy" id="198093"/>
    <lineage>
        <taxon>Bacteria</taxon>
        <taxon>Pseudomonadati</taxon>
        <taxon>Pseudomonadota</taxon>
        <taxon>Alphaproteobacteria</taxon>
        <taxon>Acetobacterales</taxon>
        <taxon>Acetobacteraceae</taxon>
        <taxon>Pseudoroseomonas</taxon>
    </lineage>
</organism>
<dbReference type="Proteomes" id="UP000603940">
    <property type="component" value="Unassembled WGS sequence"/>
</dbReference>
<evidence type="ECO:0000256" key="2">
    <source>
        <dbReference type="ARBA" id="ARBA00009142"/>
    </source>
</evidence>
<feature type="transmembrane region" description="Helical" evidence="8">
    <location>
        <begin position="229"/>
        <end position="247"/>
    </location>
</feature>
<feature type="transmembrane region" description="Helical" evidence="8">
    <location>
        <begin position="205"/>
        <end position="223"/>
    </location>
</feature>
<keyword evidence="3" id="KW-0813">Transport</keyword>
<dbReference type="InterPro" id="IPR052017">
    <property type="entry name" value="TSUP"/>
</dbReference>
<evidence type="ECO:0000256" key="3">
    <source>
        <dbReference type="ARBA" id="ARBA00022448"/>
    </source>
</evidence>
<evidence type="ECO:0000313" key="9">
    <source>
        <dbReference type="EMBL" id="MBC9177204.1"/>
    </source>
</evidence>
<feature type="transmembrane region" description="Helical" evidence="8">
    <location>
        <begin position="7"/>
        <end position="27"/>
    </location>
</feature>
<comment type="similarity">
    <text evidence="2 8">Belongs to the 4-toluene sulfonate uptake permease (TSUP) (TC 2.A.102) family.</text>
</comment>
<protein>
    <recommendedName>
        <fullName evidence="8">Probable membrane transporter protein</fullName>
    </recommendedName>
</protein>
<accession>A0ABR7R5Y8</accession>
<comment type="subcellular location">
    <subcellularLocation>
        <location evidence="1 8">Cell membrane</location>
        <topology evidence="1 8">Multi-pass membrane protein</topology>
    </subcellularLocation>
</comment>
<keyword evidence="7 8" id="KW-0472">Membrane</keyword>
<evidence type="ECO:0000313" key="10">
    <source>
        <dbReference type="Proteomes" id="UP000603940"/>
    </source>
</evidence>
<keyword evidence="5 8" id="KW-0812">Transmembrane</keyword>
<dbReference type="RefSeq" id="WP_187778344.1">
    <property type="nucleotide sequence ID" value="NZ_JACTUZ010000031.1"/>
</dbReference>
<proteinExistence type="inferred from homology"/>
<reference evidence="9 10" key="1">
    <citation type="journal article" date="2009" name="Int. J. Syst. Evol. Microbiol.">
        <title>Transfer of Teichococcus ludipueritiae and Muricoccus roseus to the genus Roseomonas, as Roseomonas ludipueritiae comb. nov. and Roseomonas rosea comb. nov., respectively, and emended description of the genus Roseomonas.</title>
        <authorList>
            <person name="Sanchez-Porro C."/>
            <person name="Gallego V."/>
            <person name="Busse H.J."/>
            <person name="Kampfer P."/>
            <person name="Ventosa A."/>
        </authorList>
    </citation>
    <scope>NUCLEOTIDE SEQUENCE [LARGE SCALE GENOMIC DNA]</scope>
    <source>
        <strain evidence="9 10">DSM 14915</strain>
    </source>
</reference>
<dbReference type="EMBL" id="JACTUZ010000031">
    <property type="protein sequence ID" value="MBC9177204.1"/>
    <property type="molecule type" value="Genomic_DNA"/>
</dbReference>
<evidence type="ECO:0000256" key="1">
    <source>
        <dbReference type="ARBA" id="ARBA00004651"/>
    </source>
</evidence>
<keyword evidence="10" id="KW-1185">Reference proteome</keyword>
<dbReference type="PANTHER" id="PTHR30269:SF37">
    <property type="entry name" value="MEMBRANE TRANSPORTER PROTEIN"/>
    <property type="match status" value="1"/>
</dbReference>
<sequence length="252" mass="26404">MPIITDPWFYLLAVPALLITGISKGGFASGGGNLAVPAMALLVPAPQAAAITLPVLCAMDIAGLRAWWGRWSGREMRAILPGGLLGILLGAFAFGFMSNNGTKLMVGAISLAFIARGIWVARHGPPEPAPPNAIKGGFWGMVSGFTSTLAHAGGPPIAMYLYPLRLPRAQLAATTVVFFGVVNYVKLVPYAALGQLSATNLLTSLVLLPLAPIGVRLGIWLQGRVSDKVFYRVIYVLLGVTGAKLVMEGLGL</sequence>
<dbReference type="InterPro" id="IPR002781">
    <property type="entry name" value="TM_pro_TauE-like"/>
</dbReference>
<name>A0ABR7R5Y8_9PROT</name>
<comment type="caution">
    <text evidence="9">The sequence shown here is derived from an EMBL/GenBank/DDBJ whole genome shotgun (WGS) entry which is preliminary data.</text>
</comment>
<evidence type="ECO:0000256" key="8">
    <source>
        <dbReference type="RuleBase" id="RU363041"/>
    </source>
</evidence>
<keyword evidence="6 8" id="KW-1133">Transmembrane helix</keyword>
<gene>
    <name evidence="9" type="ORF">IBL25_09675</name>
</gene>
<dbReference type="Pfam" id="PF01925">
    <property type="entry name" value="TauE"/>
    <property type="match status" value="1"/>
</dbReference>
<feature type="transmembrane region" description="Helical" evidence="8">
    <location>
        <begin position="172"/>
        <end position="193"/>
    </location>
</feature>